<reference evidence="2 3" key="1">
    <citation type="submission" date="2016-11" db="EMBL/GenBank/DDBJ databases">
        <authorList>
            <person name="Jaros S."/>
            <person name="Januszkiewicz K."/>
            <person name="Wedrychowicz H."/>
        </authorList>
    </citation>
    <scope>NUCLEOTIDE SEQUENCE [LARGE SCALE GENOMIC DNA]</scope>
    <source>
        <strain evidence="2 3">ATCC 23634</strain>
    </source>
</reference>
<dbReference type="Pfam" id="PF06074">
    <property type="entry name" value="Portal_Mu"/>
    <property type="match status" value="1"/>
</dbReference>
<keyword evidence="3" id="KW-1185">Reference proteome</keyword>
<evidence type="ECO:0000256" key="1">
    <source>
        <dbReference type="SAM" id="MobiDB-lite"/>
    </source>
</evidence>
<dbReference type="STRING" id="665118.SAMN02983003_3164"/>
<dbReference type="InterPro" id="IPR009279">
    <property type="entry name" value="Portal_Mu"/>
</dbReference>
<name>A0A1K2I0Z6_9HYPH</name>
<dbReference type="AlphaFoldDB" id="A0A1K2I0Z6"/>
<organism evidence="2 3">
    <name type="scientific">Devosia enhydra</name>
    <dbReference type="NCBI Taxonomy" id="665118"/>
    <lineage>
        <taxon>Bacteria</taxon>
        <taxon>Pseudomonadati</taxon>
        <taxon>Pseudomonadota</taxon>
        <taxon>Alphaproteobacteria</taxon>
        <taxon>Hyphomicrobiales</taxon>
        <taxon>Devosiaceae</taxon>
        <taxon>Devosia</taxon>
    </lineage>
</organism>
<evidence type="ECO:0000313" key="2">
    <source>
        <dbReference type="EMBL" id="SFZ85992.1"/>
    </source>
</evidence>
<dbReference type="EMBL" id="FPKU01000003">
    <property type="protein sequence ID" value="SFZ85992.1"/>
    <property type="molecule type" value="Genomic_DNA"/>
</dbReference>
<feature type="region of interest" description="Disordered" evidence="1">
    <location>
        <begin position="415"/>
        <end position="474"/>
    </location>
</feature>
<accession>A0A1K2I0Z6</accession>
<protein>
    <submittedName>
        <fullName evidence="2">Mu-like prophage protein gp29</fullName>
    </submittedName>
</protein>
<dbReference type="Proteomes" id="UP000183447">
    <property type="component" value="Unassembled WGS sequence"/>
</dbReference>
<sequence>MADVYKGLVDARGRPIEKRALLEETAAASISGVRSPITGYPGDGLNPQRVAAILREADTGNPIRFLELAETVEERDPHIVGVLGTRKRSVSQLEITVEDASSDPAHKMHAELVREWLKRDELASELFDLLDAIHKGYSFTEIIWDTSEGQWVPGRLEWRDPRWFDFALEDLRTPQMMTEGGQRLPLPGGKFIYAPMAAKSGIPTRSGLARVLSWVWMFKAFSNRDWAIFSQTYGQPIRVGRYGQGASATDKSALFRAVANVAGDMAAIIPESMKIEFVETGNVSASSDLYEKRVVHLNLEASKAVLGQTTTTDAVSGGHAVSQEHRLVQEDIERSDCRQLAAHLNRDLVKVWIDLEFGPQAAYPRLRIGRPEQKDVDSIVRNVRAMKLPVKKADMYGLLGVAQPEAGDEVITWESAQPDPHDDTSSPDSPDPNDQDGRRRAPGPPTLPPGNARQQPRPDRPLSETLHSELPPYEADARRALERIDAIVKDADAAGADALEWMLGFVGEIMADPELRDLEDLRSRLIALAPDISSRSLSMALRQAMTLAQLSGRSDLIDGFGS</sequence>
<evidence type="ECO:0000313" key="3">
    <source>
        <dbReference type="Proteomes" id="UP000183447"/>
    </source>
</evidence>
<dbReference type="OrthoDB" id="9797300at2"/>
<proteinExistence type="predicted"/>
<gene>
    <name evidence="2" type="ORF">SAMN02983003_3164</name>
</gene>
<dbReference type="RefSeq" id="WP_072345244.1">
    <property type="nucleotide sequence ID" value="NZ_FPKU01000003.1"/>
</dbReference>